<dbReference type="GO" id="GO:0006508">
    <property type="term" value="P:proteolysis"/>
    <property type="evidence" value="ECO:0007669"/>
    <property type="project" value="UniProtKB-KW"/>
</dbReference>
<evidence type="ECO:0000256" key="1">
    <source>
        <dbReference type="ARBA" id="ARBA00011079"/>
    </source>
</evidence>
<keyword evidence="4" id="KW-0378">Hydrolase</keyword>
<dbReference type="EMBL" id="MU865027">
    <property type="protein sequence ID" value="KAK4459815.1"/>
    <property type="molecule type" value="Genomic_DNA"/>
</dbReference>
<sequence>MKTLATFLVFMGIFSAHVQALAPLPPKKKVVLRPGPNGGNTTFDQLIDHSNPSLGTFPQRYWWNTTYWGGLGFPQVIFNTPGESAGDFYGDILTNETLPGLYAQAVRGAVVMLEHRYWGKSSPYQVLDTQNLTHLTLKNSIDDVVRFARTVRLPFDRSGRTNAPRAPWVMAGFSYSGALAAWINKLSPGTFWAYHASSAPVEAIHDFWQYWEPVRKGMPQNCSNDMILIADHVDKMLESDSETEIRELKAMFGLEDLQSQSDFASYWDIFPSPIARYDIFYQMCDSIQGVRPVELDPDVFRPSTYTPTPIDPEREVSADGVGLQRALGNYAEWFTNEFLPLKRCQGPEYSQPNNTNSVECLVWDNATNPKFTDLSVDNPWNRQWIWMVCNEPFFYFQTAAPPGHPSLSSRANNAEYYDRLCRNFFPSQRQAKSSASNGRTAEALNAMTDGWFVNTTRLLWVNGEFDPWRSASVSSEFRPGGPLQSTDDTPVYLIKGARHCNDLFTWWGERNQEIGLVQQQAVAKMSGWVKDFYNSTKRHQAGWAW</sequence>
<accession>A0AAV9HJ00</accession>
<evidence type="ECO:0000313" key="7">
    <source>
        <dbReference type="EMBL" id="KAK4459815.1"/>
    </source>
</evidence>
<dbReference type="GO" id="GO:0070008">
    <property type="term" value="F:serine-type exopeptidase activity"/>
    <property type="evidence" value="ECO:0007669"/>
    <property type="project" value="InterPro"/>
</dbReference>
<dbReference type="InterPro" id="IPR008758">
    <property type="entry name" value="Peptidase_S28"/>
</dbReference>
<dbReference type="Proteomes" id="UP001321749">
    <property type="component" value="Unassembled WGS sequence"/>
</dbReference>
<evidence type="ECO:0000313" key="8">
    <source>
        <dbReference type="Proteomes" id="UP001321749"/>
    </source>
</evidence>
<dbReference type="PANTHER" id="PTHR11010:SF23">
    <property type="entry name" value="SERINE PEPTIDASE"/>
    <property type="match status" value="1"/>
</dbReference>
<dbReference type="Pfam" id="PF05577">
    <property type="entry name" value="Peptidase_S28"/>
    <property type="match status" value="2"/>
</dbReference>
<keyword evidence="2 7" id="KW-0645">Protease</keyword>
<reference evidence="7" key="1">
    <citation type="journal article" date="2023" name="Mol. Phylogenet. Evol.">
        <title>Genome-scale phylogeny and comparative genomics of the fungal order Sordariales.</title>
        <authorList>
            <person name="Hensen N."/>
            <person name="Bonometti L."/>
            <person name="Westerberg I."/>
            <person name="Brannstrom I.O."/>
            <person name="Guillou S."/>
            <person name="Cros-Aarteil S."/>
            <person name="Calhoun S."/>
            <person name="Haridas S."/>
            <person name="Kuo A."/>
            <person name="Mondo S."/>
            <person name="Pangilinan J."/>
            <person name="Riley R."/>
            <person name="LaButti K."/>
            <person name="Andreopoulos B."/>
            <person name="Lipzen A."/>
            <person name="Chen C."/>
            <person name="Yan M."/>
            <person name="Daum C."/>
            <person name="Ng V."/>
            <person name="Clum A."/>
            <person name="Steindorff A."/>
            <person name="Ohm R.A."/>
            <person name="Martin F."/>
            <person name="Silar P."/>
            <person name="Natvig D.O."/>
            <person name="Lalanne C."/>
            <person name="Gautier V."/>
            <person name="Ament-Velasquez S.L."/>
            <person name="Kruys A."/>
            <person name="Hutchinson M.I."/>
            <person name="Powell A.J."/>
            <person name="Barry K."/>
            <person name="Miller A.N."/>
            <person name="Grigoriev I.V."/>
            <person name="Debuchy R."/>
            <person name="Gladieux P."/>
            <person name="Hiltunen Thoren M."/>
            <person name="Johannesson H."/>
        </authorList>
    </citation>
    <scope>NUCLEOTIDE SEQUENCE</scope>
    <source>
        <strain evidence="7">PSN324</strain>
    </source>
</reference>
<evidence type="ECO:0000256" key="2">
    <source>
        <dbReference type="ARBA" id="ARBA00022670"/>
    </source>
</evidence>
<feature type="chain" id="PRO_5043395699" evidence="6">
    <location>
        <begin position="21"/>
        <end position="545"/>
    </location>
</feature>
<gene>
    <name evidence="7" type="ORF">QBC42DRAFT_182476</name>
</gene>
<keyword evidence="8" id="KW-1185">Reference proteome</keyword>
<reference evidence="7" key="2">
    <citation type="submission" date="2023-06" db="EMBL/GenBank/DDBJ databases">
        <authorList>
            <consortium name="Lawrence Berkeley National Laboratory"/>
            <person name="Mondo S.J."/>
            <person name="Hensen N."/>
            <person name="Bonometti L."/>
            <person name="Westerberg I."/>
            <person name="Brannstrom I.O."/>
            <person name="Guillou S."/>
            <person name="Cros-Aarteil S."/>
            <person name="Calhoun S."/>
            <person name="Haridas S."/>
            <person name="Kuo A."/>
            <person name="Pangilinan J."/>
            <person name="Riley R."/>
            <person name="Labutti K."/>
            <person name="Andreopoulos B."/>
            <person name="Lipzen A."/>
            <person name="Chen C."/>
            <person name="Yanf M."/>
            <person name="Daum C."/>
            <person name="Ng V."/>
            <person name="Clum A."/>
            <person name="Steindorff A."/>
            <person name="Ohm R."/>
            <person name="Martin F."/>
            <person name="Silar P."/>
            <person name="Natvig D."/>
            <person name="Lalanne C."/>
            <person name="Gautier V."/>
            <person name="Ament-Velasquez S.L."/>
            <person name="Kruys A."/>
            <person name="Hutchinson M.I."/>
            <person name="Powell A.J."/>
            <person name="Barry K."/>
            <person name="Miller A.N."/>
            <person name="Grigoriev I.V."/>
            <person name="Debuchy R."/>
            <person name="Gladieux P."/>
            <person name="Thoren M.H."/>
            <person name="Johannesson H."/>
        </authorList>
    </citation>
    <scope>NUCLEOTIDE SEQUENCE</scope>
    <source>
        <strain evidence="7">PSN324</strain>
    </source>
</reference>
<dbReference type="PANTHER" id="PTHR11010">
    <property type="entry name" value="PROTEASE S28 PRO-X CARBOXYPEPTIDASE-RELATED"/>
    <property type="match status" value="1"/>
</dbReference>
<keyword evidence="5" id="KW-0325">Glycoprotein</keyword>
<keyword evidence="3 6" id="KW-0732">Signal</keyword>
<evidence type="ECO:0000256" key="3">
    <source>
        <dbReference type="ARBA" id="ARBA00022729"/>
    </source>
</evidence>
<dbReference type="Gene3D" id="3.40.50.1820">
    <property type="entry name" value="alpha/beta hydrolase"/>
    <property type="match status" value="2"/>
</dbReference>
<protein>
    <submittedName>
        <fullName evidence="7">Serine protease EDA2</fullName>
    </submittedName>
</protein>
<dbReference type="GO" id="GO:0008239">
    <property type="term" value="F:dipeptidyl-peptidase activity"/>
    <property type="evidence" value="ECO:0007669"/>
    <property type="project" value="TreeGrafter"/>
</dbReference>
<comment type="similarity">
    <text evidence="1">Belongs to the peptidase S28 family.</text>
</comment>
<evidence type="ECO:0000256" key="5">
    <source>
        <dbReference type="ARBA" id="ARBA00023180"/>
    </source>
</evidence>
<evidence type="ECO:0000256" key="4">
    <source>
        <dbReference type="ARBA" id="ARBA00022801"/>
    </source>
</evidence>
<proteinExistence type="inferred from homology"/>
<dbReference type="SUPFAM" id="SSF53474">
    <property type="entry name" value="alpha/beta-Hydrolases"/>
    <property type="match status" value="2"/>
</dbReference>
<feature type="signal peptide" evidence="6">
    <location>
        <begin position="1"/>
        <end position="20"/>
    </location>
</feature>
<evidence type="ECO:0000256" key="6">
    <source>
        <dbReference type="SAM" id="SignalP"/>
    </source>
</evidence>
<organism evidence="7 8">
    <name type="scientific">Cladorrhinum samala</name>
    <dbReference type="NCBI Taxonomy" id="585594"/>
    <lineage>
        <taxon>Eukaryota</taxon>
        <taxon>Fungi</taxon>
        <taxon>Dikarya</taxon>
        <taxon>Ascomycota</taxon>
        <taxon>Pezizomycotina</taxon>
        <taxon>Sordariomycetes</taxon>
        <taxon>Sordariomycetidae</taxon>
        <taxon>Sordariales</taxon>
        <taxon>Podosporaceae</taxon>
        <taxon>Cladorrhinum</taxon>
    </lineage>
</organism>
<comment type="caution">
    <text evidence="7">The sequence shown here is derived from an EMBL/GenBank/DDBJ whole genome shotgun (WGS) entry which is preliminary data.</text>
</comment>
<name>A0AAV9HJ00_9PEZI</name>
<dbReference type="InterPro" id="IPR029058">
    <property type="entry name" value="AB_hydrolase_fold"/>
</dbReference>
<dbReference type="AlphaFoldDB" id="A0AAV9HJ00"/>